<dbReference type="STRING" id="1844972.A7K91_01415"/>
<keyword evidence="4" id="KW-1185">Reference proteome</keyword>
<accession>A0A1A5Y9K4</accession>
<evidence type="ECO:0000313" key="4">
    <source>
        <dbReference type="Proteomes" id="UP000092024"/>
    </source>
</evidence>
<sequence>MKKKRDKWLKWKIGSGSAAAIMLFFGMVQNSDAFQEAVQAKSGATPEEAYTADGSGGNGGYAERFESQFSRSQTYGYGRGGGASRGSAEDGSSRSSSSSGSSGSADSSENGNSGGSLSQRDSSGGMQSRTGRS</sequence>
<name>A0A1A5Y9K4_9BACL</name>
<feature type="region of interest" description="Disordered" evidence="1">
    <location>
        <begin position="39"/>
        <end position="133"/>
    </location>
</feature>
<proteinExistence type="predicted"/>
<dbReference type="Proteomes" id="UP000092024">
    <property type="component" value="Unassembled WGS sequence"/>
</dbReference>
<reference evidence="3 4" key="1">
    <citation type="submission" date="2016-05" db="EMBL/GenBank/DDBJ databases">
        <title>Paenibacillus oryzae. sp. nov., isolated from the rice root.</title>
        <authorList>
            <person name="Zhang J."/>
            <person name="Zhang X."/>
        </authorList>
    </citation>
    <scope>NUCLEOTIDE SEQUENCE [LARGE SCALE GENOMIC DNA]</scope>
    <source>
        <strain evidence="3 4">1DrF-4</strain>
    </source>
</reference>
<keyword evidence="2" id="KW-0732">Signal</keyword>
<comment type="caution">
    <text evidence="3">The sequence shown here is derived from an EMBL/GenBank/DDBJ whole genome shotgun (WGS) entry which is preliminary data.</text>
</comment>
<evidence type="ECO:0000256" key="1">
    <source>
        <dbReference type="SAM" id="MobiDB-lite"/>
    </source>
</evidence>
<feature type="compositionally biased region" description="Polar residues" evidence="1">
    <location>
        <begin position="117"/>
        <end position="133"/>
    </location>
</feature>
<evidence type="ECO:0000313" key="3">
    <source>
        <dbReference type="EMBL" id="OBR62306.1"/>
    </source>
</evidence>
<dbReference type="RefSeq" id="WP_068687166.1">
    <property type="nucleotide sequence ID" value="NZ_LYPA01000080.1"/>
</dbReference>
<feature type="compositionally biased region" description="Low complexity" evidence="1">
    <location>
        <begin position="93"/>
        <end position="111"/>
    </location>
</feature>
<gene>
    <name evidence="3" type="ORF">A7K91_01415</name>
</gene>
<feature type="signal peptide" evidence="2">
    <location>
        <begin position="1"/>
        <end position="30"/>
    </location>
</feature>
<dbReference type="EMBL" id="LYPA01000080">
    <property type="protein sequence ID" value="OBR62306.1"/>
    <property type="molecule type" value="Genomic_DNA"/>
</dbReference>
<organism evidence="3 4">
    <name type="scientific">Paenibacillus oryzae</name>
    <dbReference type="NCBI Taxonomy" id="1844972"/>
    <lineage>
        <taxon>Bacteria</taxon>
        <taxon>Bacillati</taxon>
        <taxon>Bacillota</taxon>
        <taxon>Bacilli</taxon>
        <taxon>Bacillales</taxon>
        <taxon>Paenibacillaceae</taxon>
        <taxon>Paenibacillus</taxon>
    </lineage>
</organism>
<dbReference type="AlphaFoldDB" id="A0A1A5Y9K4"/>
<evidence type="ECO:0000256" key="2">
    <source>
        <dbReference type="SAM" id="SignalP"/>
    </source>
</evidence>
<feature type="chain" id="PRO_5039362394" evidence="2">
    <location>
        <begin position="31"/>
        <end position="133"/>
    </location>
</feature>
<protein>
    <submittedName>
        <fullName evidence="3">Uncharacterized protein</fullName>
    </submittedName>
</protein>